<evidence type="ECO:0000256" key="2">
    <source>
        <dbReference type="SAM" id="Coils"/>
    </source>
</evidence>
<sequence length="431" mass="45687">MSIFRPSCALARLLAAPLLAALALAFGAGAALAQAPAPSLTLTDAVTRALAADPSTAAAEARVEAARAAARQAGLRPNPSLGVELENFAGSGAYSVLDRTEATVSYQQTFERGGKRTARTAVAAAEIELVHRRQEVRRLDLIKEVQVAYAEALAAEADLLIAEARLIAAHRSQSDISRRVRSARDPLFAGARAETLTAQAEIARDQARETARNARAALAAFWGGGSEFALDLETFFFRTAPAAPAAPAETADLALLAATRDAALARVELERARQVADPTLRAGVRYFGQGSDVALVVGGTIPLQRYDTNKAGVERALAERNAAEADIAAARVLQAREVARLRAKLAASAAESERIRAEVIPSAIKTVELVRAGFNRGGFQYIDVTEAERALADARARRVAVLRQHHTDQAALDRLTGRFAHLASTPSAEPR</sequence>
<dbReference type="Proteomes" id="UP000001868">
    <property type="component" value="Chromosome"/>
</dbReference>
<accession>B4R9U3</accession>
<evidence type="ECO:0000313" key="5">
    <source>
        <dbReference type="Proteomes" id="UP000001868"/>
    </source>
</evidence>
<keyword evidence="5" id="KW-1185">Reference proteome</keyword>
<feature type="coiled-coil region" evidence="2">
    <location>
        <begin position="313"/>
        <end position="358"/>
    </location>
</feature>
<name>B4R9U3_PHEZH</name>
<dbReference type="GO" id="GO:0015562">
    <property type="term" value="F:efflux transmembrane transporter activity"/>
    <property type="evidence" value="ECO:0007669"/>
    <property type="project" value="InterPro"/>
</dbReference>
<evidence type="ECO:0000256" key="1">
    <source>
        <dbReference type="ARBA" id="ARBA00007613"/>
    </source>
</evidence>
<dbReference type="EMBL" id="CP000747">
    <property type="protein sequence ID" value="ACG77857.1"/>
    <property type="molecule type" value="Genomic_DNA"/>
</dbReference>
<proteinExistence type="inferred from homology"/>
<keyword evidence="2" id="KW-0175">Coiled coil</keyword>
<dbReference type="Pfam" id="PF02321">
    <property type="entry name" value="OEP"/>
    <property type="match status" value="2"/>
</dbReference>
<dbReference type="AlphaFoldDB" id="B4R9U3"/>
<keyword evidence="3" id="KW-0732">Signal</keyword>
<comment type="similarity">
    <text evidence="1">Belongs to the outer membrane factor (OMF) (TC 1.B.17) family.</text>
</comment>
<evidence type="ECO:0000313" key="4">
    <source>
        <dbReference type="EMBL" id="ACG77857.1"/>
    </source>
</evidence>
<dbReference type="InterPro" id="IPR010131">
    <property type="entry name" value="MdtP/NodT-like"/>
</dbReference>
<dbReference type="Gene3D" id="1.20.1600.10">
    <property type="entry name" value="Outer membrane efflux proteins (OEP)"/>
    <property type="match status" value="1"/>
</dbReference>
<feature type="chain" id="PRO_5002825261" evidence="3">
    <location>
        <begin position="34"/>
        <end position="431"/>
    </location>
</feature>
<evidence type="ECO:0000256" key="3">
    <source>
        <dbReference type="SAM" id="SignalP"/>
    </source>
</evidence>
<gene>
    <name evidence="4" type="ordered locus">PHZ_c1444</name>
</gene>
<dbReference type="STRING" id="450851.PHZ_c1444"/>
<feature type="signal peptide" evidence="3">
    <location>
        <begin position="1"/>
        <end position="33"/>
    </location>
</feature>
<dbReference type="PANTHER" id="PTHR30203">
    <property type="entry name" value="OUTER MEMBRANE CATION EFFLUX PROTEIN"/>
    <property type="match status" value="1"/>
</dbReference>
<dbReference type="HOGENOM" id="CLU_012817_14_2_5"/>
<dbReference type="PANTHER" id="PTHR30203:SF24">
    <property type="entry name" value="BLR4935 PROTEIN"/>
    <property type="match status" value="1"/>
</dbReference>
<dbReference type="eggNOG" id="COG1538">
    <property type="taxonomic scope" value="Bacteria"/>
</dbReference>
<dbReference type="KEGG" id="pzu:PHZ_c1444"/>
<reference evidence="4 5" key="1">
    <citation type="journal article" date="2008" name="BMC Genomics">
        <title>Complete genome of Phenylobacterium zucineum - a novel facultative intracellular bacterium isolated from human erythroleukemia cell line K562.</title>
        <authorList>
            <person name="Luo Y."/>
            <person name="Xu X."/>
            <person name="Ding Z."/>
            <person name="Liu Z."/>
            <person name="Zhang B."/>
            <person name="Yan Z."/>
            <person name="Sun J."/>
            <person name="Hu S."/>
            <person name="Hu X."/>
        </authorList>
    </citation>
    <scope>NUCLEOTIDE SEQUENCE [LARGE SCALE GENOMIC DNA]</scope>
    <source>
        <strain evidence="4 5">HLK1</strain>
    </source>
</reference>
<protein>
    <submittedName>
        <fullName evidence="4">Metal ion efflux outer membrane factor protein family</fullName>
    </submittedName>
</protein>
<organism evidence="4 5">
    <name type="scientific">Phenylobacterium zucineum (strain HLK1)</name>
    <dbReference type="NCBI Taxonomy" id="450851"/>
    <lineage>
        <taxon>Bacteria</taxon>
        <taxon>Pseudomonadati</taxon>
        <taxon>Pseudomonadota</taxon>
        <taxon>Alphaproteobacteria</taxon>
        <taxon>Caulobacterales</taxon>
        <taxon>Caulobacteraceae</taxon>
        <taxon>Phenylobacterium</taxon>
    </lineage>
</organism>
<dbReference type="RefSeq" id="WP_012522001.1">
    <property type="nucleotide sequence ID" value="NC_011144.1"/>
</dbReference>
<dbReference type="InterPro" id="IPR003423">
    <property type="entry name" value="OMP_efflux"/>
</dbReference>
<dbReference type="SUPFAM" id="SSF56954">
    <property type="entry name" value="Outer membrane efflux proteins (OEP)"/>
    <property type="match status" value="1"/>
</dbReference>